<dbReference type="GeneID" id="65118549"/>
<dbReference type="KEGG" id="vg:65118549"/>
<dbReference type="Proteomes" id="UP000290402">
    <property type="component" value="Genome"/>
</dbReference>
<protein>
    <submittedName>
        <fullName evidence="1">Uncharacterized protein</fullName>
    </submittedName>
</protein>
<reference evidence="1 2" key="1">
    <citation type="submission" date="2018-12" db="EMBL/GenBank/DDBJ databases">
        <authorList>
            <person name="Swarthout J.L."/>
            <person name="Sangappa S.J."/>
            <person name="Brangman K.A."/>
            <person name="Patel K.S."/>
            <person name="Villarin B.I."/>
            <person name="Kraftician J.D."/>
            <person name="Stevenson A.R."/>
            <person name="Manikandan S."/>
            <person name="Moore E.M."/>
            <person name="Bortz R.L."/>
            <person name="Warner M.H."/>
            <person name="Garlena R.A."/>
            <person name="Russell D.A."/>
            <person name="Pope W.H."/>
            <person name="Jacobs-Sera D."/>
            <person name="Hatfull G.F."/>
        </authorList>
    </citation>
    <scope>NUCLEOTIDE SEQUENCE [LARGE SCALE GENOMIC DNA]</scope>
</reference>
<name>A0A411AXP2_9CAUD</name>
<dbReference type="EMBL" id="MK305889">
    <property type="protein sequence ID" value="QAX92859.1"/>
    <property type="molecule type" value="Genomic_DNA"/>
</dbReference>
<dbReference type="RefSeq" id="YP_010100846.1">
    <property type="nucleotide sequence ID" value="NC_055785.1"/>
</dbReference>
<evidence type="ECO:0000313" key="1">
    <source>
        <dbReference type="EMBL" id="QAX92859.1"/>
    </source>
</evidence>
<organism evidence="1 2">
    <name type="scientific">Gordonia phage Mutzi</name>
    <dbReference type="NCBI Taxonomy" id="2500789"/>
    <lineage>
        <taxon>Viruses</taxon>
        <taxon>Duplodnaviria</taxon>
        <taxon>Heunggongvirae</taxon>
        <taxon>Uroviricota</taxon>
        <taxon>Caudoviricetes</taxon>
        <taxon>Stackebrandtviridae</taxon>
        <taxon>Frickvirinae</taxon>
        <taxon>Wizardvirus</taxon>
        <taxon>Wizardvirus mutzi</taxon>
    </lineage>
</organism>
<keyword evidence="2" id="KW-1185">Reference proteome</keyword>
<gene>
    <name evidence="1" type="primary">44</name>
    <name evidence="1" type="ORF">SEA_MUTZI_44</name>
</gene>
<evidence type="ECO:0000313" key="2">
    <source>
        <dbReference type="Proteomes" id="UP000290402"/>
    </source>
</evidence>
<sequence>MGYSWNCYTTTERTPMGVDLSRQAAVQLRDAVRNPGPVPSYHHQMMDKLSREWPVLHTALMQVVAEIEADL</sequence>
<accession>A0A411AXP2</accession>
<proteinExistence type="predicted"/>